<keyword evidence="3" id="KW-0995">Kinetochore</keyword>
<accession>F8NY50</accession>
<dbReference type="SUPFAM" id="SSF56112">
    <property type="entry name" value="Protein kinase-like (PK-like)"/>
    <property type="match status" value="1"/>
</dbReference>
<dbReference type="GO" id="GO:0032991">
    <property type="term" value="C:protein-containing complex"/>
    <property type="evidence" value="ECO:0007669"/>
    <property type="project" value="UniProtKB-ARBA"/>
</dbReference>
<name>F8NY50_SERL9</name>
<dbReference type="CDD" id="cd13981">
    <property type="entry name" value="STKc_Bub1_BubR1"/>
    <property type="match status" value="1"/>
</dbReference>
<dbReference type="GO" id="GO:0004672">
    <property type="term" value="F:protein kinase activity"/>
    <property type="evidence" value="ECO:0007669"/>
    <property type="project" value="InterPro"/>
</dbReference>
<feature type="domain" description="BUB1 N-terminal" evidence="7">
    <location>
        <begin position="299"/>
        <end position="462"/>
    </location>
</feature>
<dbReference type="InterPro" id="IPR013212">
    <property type="entry name" value="Mad3/Bub1_I"/>
</dbReference>
<evidence type="ECO:0000256" key="5">
    <source>
        <dbReference type="SAM" id="MobiDB-lite"/>
    </source>
</evidence>
<evidence type="ECO:0000259" key="6">
    <source>
        <dbReference type="PROSITE" id="PS50011"/>
    </source>
</evidence>
<evidence type="ECO:0000256" key="3">
    <source>
        <dbReference type="ARBA" id="ARBA00022838"/>
    </source>
</evidence>
<dbReference type="GO" id="GO:0005634">
    <property type="term" value="C:nucleus"/>
    <property type="evidence" value="ECO:0007669"/>
    <property type="project" value="TreeGrafter"/>
</dbReference>
<feature type="region of interest" description="Disordered" evidence="5">
    <location>
        <begin position="694"/>
        <end position="781"/>
    </location>
</feature>
<evidence type="ECO:0000313" key="8">
    <source>
        <dbReference type="EMBL" id="EGO24812.1"/>
    </source>
</evidence>
<dbReference type="Gene3D" id="1.10.510.10">
    <property type="entry name" value="Transferase(Phosphotransferase) domain 1"/>
    <property type="match status" value="1"/>
</dbReference>
<dbReference type="Gene3D" id="1.25.40.430">
    <property type="match status" value="1"/>
</dbReference>
<organism>
    <name type="scientific">Serpula lacrymans var. lacrymans (strain S7.9)</name>
    <name type="common">Dry rot fungus</name>
    <dbReference type="NCBI Taxonomy" id="578457"/>
    <lineage>
        <taxon>Eukaryota</taxon>
        <taxon>Fungi</taxon>
        <taxon>Dikarya</taxon>
        <taxon>Basidiomycota</taxon>
        <taxon>Agaricomycotina</taxon>
        <taxon>Agaricomycetes</taxon>
        <taxon>Agaricomycetidae</taxon>
        <taxon>Boletales</taxon>
        <taxon>Coniophorineae</taxon>
        <taxon>Serpulaceae</taxon>
        <taxon>Serpula</taxon>
    </lineage>
</organism>
<dbReference type="Gene3D" id="6.10.20.170">
    <property type="match status" value="1"/>
</dbReference>
<feature type="domain" description="Protein kinase" evidence="6">
    <location>
        <begin position="1123"/>
        <end position="1439"/>
    </location>
</feature>
<dbReference type="EMBL" id="GL945434">
    <property type="protein sequence ID" value="EGO24812.1"/>
    <property type="molecule type" value="Genomic_DNA"/>
</dbReference>
<dbReference type="GO" id="GO:0051754">
    <property type="term" value="P:meiotic sister chromatid cohesion, centromeric"/>
    <property type="evidence" value="ECO:0007669"/>
    <property type="project" value="TreeGrafter"/>
</dbReference>
<dbReference type="GO" id="GO:0007094">
    <property type="term" value="P:mitotic spindle assembly checkpoint signaling"/>
    <property type="evidence" value="ECO:0007669"/>
    <property type="project" value="InterPro"/>
</dbReference>
<dbReference type="PROSITE" id="PS50011">
    <property type="entry name" value="PROTEIN_KINASE_DOM"/>
    <property type="match status" value="1"/>
</dbReference>
<feature type="region of interest" description="Disordered" evidence="5">
    <location>
        <begin position="567"/>
        <end position="586"/>
    </location>
</feature>
<proteinExistence type="predicted"/>
<dbReference type="PROSITE" id="PS00108">
    <property type="entry name" value="PROTEIN_KINASE_ST"/>
    <property type="match status" value="1"/>
</dbReference>
<dbReference type="HOGENOM" id="CLU_002115_1_0_1"/>
<evidence type="ECO:0008006" key="9">
    <source>
        <dbReference type="Google" id="ProtNLM"/>
    </source>
</evidence>
<dbReference type="GO" id="GO:0000776">
    <property type="term" value="C:kinetochore"/>
    <property type="evidence" value="ECO:0007669"/>
    <property type="project" value="UniProtKB-KW"/>
</dbReference>
<dbReference type="OrthoDB" id="248495at2759"/>
<feature type="region of interest" description="Disordered" evidence="5">
    <location>
        <begin position="465"/>
        <end position="510"/>
    </location>
</feature>
<feature type="compositionally biased region" description="Low complexity" evidence="5">
    <location>
        <begin position="469"/>
        <end position="494"/>
    </location>
</feature>
<dbReference type="PANTHER" id="PTHR14030:SF4">
    <property type="entry name" value="BUB1 KINASE, ISOFORM A-RELATED"/>
    <property type="match status" value="1"/>
</dbReference>
<dbReference type="Proteomes" id="UP000008064">
    <property type="component" value="Unassembled WGS sequence"/>
</dbReference>
<dbReference type="SMART" id="SM00220">
    <property type="entry name" value="S_TKc"/>
    <property type="match status" value="1"/>
</dbReference>
<dbReference type="InterPro" id="IPR008271">
    <property type="entry name" value="Ser/Thr_kinase_AS"/>
</dbReference>
<keyword evidence="2" id="KW-0158">Chromosome</keyword>
<dbReference type="Pfam" id="PF08311">
    <property type="entry name" value="Mad3_BUB1_I"/>
    <property type="match status" value="1"/>
</dbReference>
<feature type="region of interest" description="Disordered" evidence="5">
    <location>
        <begin position="986"/>
        <end position="1018"/>
    </location>
</feature>
<evidence type="ECO:0000259" key="7">
    <source>
        <dbReference type="PROSITE" id="PS51489"/>
    </source>
</evidence>
<evidence type="ECO:0000256" key="1">
    <source>
        <dbReference type="ARBA" id="ARBA00004629"/>
    </source>
</evidence>
<feature type="region of interest" description="Disordered" evidence="5">
    <location>
        <begin position="817"/>
        <end position="938"/>
    </location>
</feature>
<dbReference type="Pfam" id="PF00069">
    <property type="entry name" value="Pkinase"/>
    <property type="match status" value="1"/>
</dbReference>
<sequence>MSLTTSVVYTNPSHSLNRNNQHHYRSVNLKISVVGDLPLALATQNIPVYMSVHLPEKYAVFALPIIQESSGAPSTEHSPHEMHVLIDAGYSEVSKLSSLSENDQHSPSDLQCQDISFTSDIVDEANSNASPAPIIARQSPPPDIPISFLPLSPSFPYIWNWGLDVFLIAFVSAYPTFPQGDWPAWDSRIPLEGRFIVEWMSGIGQRNMKMSVDDDSVLAQWEDNGYNAADNDNNFDDEIDHGCPVPNSTSRRAGKHISTDIELRFQFESKVGRTQESLKISYMAPGRAQGSSMEHQKFRQSIVTALEEDEDPLAAYDDYIKYTLQHYGEQDPASGLVELLDEATRKFRDDPRYKGDLRYLKQWSCYAKQVEKPARVYAFLVANGIGSIYALLYEEYALALEKEGRHSEAEKIFKAGISRHARPIERLKRRYQEFKARPSSSKLPVAAPFRPSGSSEIDALRRDPFKNHSSSASTISPNTNASSSAAPPSISISPGHDRYAPMLAPPVPGKRPEKLRFNLSLLFTAEGVEYSAAEVRARSIGLLGKKWGPPPPSEMRNASASAIRVNFNDDGGRSTQNMSTGRRRSLVGGAEPTVTINTKEALADVFGMYNSPDKTVKRMMPGSKHAPVRKIEPVTPMIRQPPPAHTDNNENAKTPVAFKPFVDENANRKENPATSIPKFKPFVDVEQPKQTFVTPEVSRRGLSVKDSALPTSALRGKPSADESTPPNADALKPSNMLKPLSEEGNPNGGNVFSRVFTPVSQKEPLTRPSMDEDSKTSPPASENFAVFQAPKEADVLAPPSVFIPFVDNKTPFKVFSRPPTQTGDENVDENPRGAGAVFTPKPRAFKPFVDNEGESLGKSTNRAPLGQKPAFEIPRDVSSDSADNASVGQGTSESDEQYEEEFIEEGEEPPISSSEDQGDSQSEQFEEEGELQSYREPLGGRFGRINVMTPITERTFEFTSSTRGFPTPKESDAVQIAERLAAELREENEREGGNAYDAESDSSFASFDRPGASLQLPEGPVGELEAIEERTGTLSFSDTLAAASSFRPPNPCNPFDPAIMSILLSMLPQDNGFRDLRFQEAKMLDGLQKFAQKKGRRGSGSSARGMDDDLMDGFTIVLQDKKFKVVEKLGEGGFGAVFAARDLSIKAVDDDDDDDDDEDEDDEGAMIALKIVRPRNLWEFHALRRIHQTLPEHLRRSIVLPHTLYAFRDESYLLLDLCPQGTLLDIVNRAGSAGISQQGACLDELLVMFFTIELLRFLEGMHSAGFIHGDLKIDNCLLRLEDLPGGASTLSGIYQPSGEGGWKYKGIKVIDFGRAIDTSLFPSKQLFIADWPTDARDCLEIRENRPWTYQTDYFGLAGIIYCMLYGKYIESASVTLVPSSSPESSPRYKIATPLKRYWQNELWTALFDILLNPCLVRPDEQLPICAELGEIREEMEIWLQSNCNRSTNSLKGLLKKIEVSLFTR</sequence>
<dbReference type="InterPro" id="IPR000719">
    <property type="entry name" value="Prot_kinase_dom"/>
</dbReference>
<evidence type="ECO:0000256" key="2">
    <source>
        <dbReference type="ARBA" id="ARBA00022454"/>
    </source>
</evidence>
<dbReference type="SMART" id="SM00777">
    <property type="entry name" value="Mad3_BUB1_I"/>
    <property type="match status" value="1"/>
</dbReference>
<protein>
    <recommendedName>
        <fullName evidence="9">Protein kinase domain-containing protein</fullName>
    </recommendedName>
</protein>
<dbReference type="GO" id="GO:0005524">
    <property type="term" value="F:ATP binding"/>
    <property type="evidence" value="ECO:0007669"/>
    <property type="project" value="InterPro"/>
</dbReference>
<dbReference type="RefSeq" id="XP_007318831.1">
    <property type="nucleotide sequence ID" value="XM_007318769.1"/>
</dbReference>
<dbReference type="InterPro" id="IPR012572">
    <property type="entry name" value="Mad3/Bub1_II"/>
</dbReference>
<evidence type="ECO:0000256" key="4">
    <source>
        <dbReference type="ARBA" id="ARBA00023328"/>
    </source>
</evidence>
<feature type="compositionally biased region" description="Low complexity" evidence="5">
    <location>
        <begin position="993"/>
        <end position="1008"/>
    </location>
</feature>
<dbReference type="PANTHER" id="PTHR14030">
    <property type="entry name" value="MITOTIC CHECKPOINT SERINE/THREONINE-PROTEIN KINASE BUB1"/>
    <property type="match status" value="1"/>
</dbReference>
<dbReference type="GeneID" id="18815016"/>
<reference evidence="8" key="1">
    <citation type="submission" date="2011-04" db="EMBL/GenBank/DDBJ databases">
        <title>Evolution of plant cell wall degrading machinery underlies the functional diversity of forest fungi.</title>
        <authorList>
            <consortium name="US DOE Joint Genome Institute (JGI-PGF)"/>
            <person name="Eastwood D.C."/>
            <person name="Floudas D."/>
            <person name="Binder M."/>
            <person name="Majcherczyk A."/>
            <person name="Schneider P."/>
            <person name="Aerts A."/>
            <person name="Asiegbu F.O."/>
            <person name="Baker S.E."/>
            <person name="Barry K."/>
            <person name="Bendiksby M."/>
            <person name="Blumentritt M."/>
            <person name="Coutinho P.M."/>
            <person name="Cullen D."/>
            <person name="Cullen D."/>
            <person name="Gathman A."/>
            <person name="Goodell B."/>
            <person name="Henrissat B."/>
            <person name="Ihrmark K."/>
            <person name="Kauserud H."/>
            <person name="Kohler A."/>
            <person name="LaButti K."/>
            <person name="Lapidus A."/>
            <person name="Lavin J.L."/>
            <person name="Lee Y.-H."/>
            <person name="Lindquist E."/>
            <person name="Lilly W."/>
            <person name="Lucas S."/>
            <person name="Morin E."/>
            <person name="Murat C."/>
            <person name="Oguiza J.A."/>
            <person name="Park J."/>
            <person name="Pisabarro A.G."/>
            <person name="Riley R."/>
            <person name="Rosling A."/>
            <person name="Salamov A."/>
            <person name="Schmidt O."/>
            <person name="Schmutz J."/>
            <person name="Skrede I."/>
            <person name="Stenlid J."/>
            <person name="Wiebenga A."/>
            <person name="Xie X."/>
            <person name="Kues U."/>
            <person name="Hibbett D.S."/>
            <person name="Hoffmeister D."/>
            <person name="Hogberg N."/>
            <person name="Martin F."/>
            <person name="Grigoriev I.V."/>
            <person name="Watkinson S.C."/>
        </authorList>
    </citation>
    <scope>NUCLEOTIDE SEQUENCE</scope>
    <source>
        <strain evidence="8">S7.9</strain>
    </source>
</reference>
<dbReference type="KEGG" id="sla:SERLADRAFT_438414"/>
<feature type="region of interest" description="Disordered" evidence="5">
    <location>
        <begin position="435"/>
        <end position="454"/>
    </location>
</feature>
<feature type="compositionally biased region" description="Acidic residues" evidence="5">
    <location>
        <begin position="893"/>
        <end position="908"/>
    </location>
</feature>
<dbReference type="InterPro" id="IPR015661">
    <property type="entry name" value="Bub1/Mad3"/>
</dbReference>
<gene>
    <name evidence="8" type="ORF">SERLADRAFT_438414</name>
</gene>
<feature type="compositionally biased region" description="Low complexity" evidence="5">
    <location>
        <begin position="909"/>
        <end position="923"/>
    </location>
</feature>
<dbReference type="Pfam" id="PF08171">
    <property type="entry name" value="Mad3_BUB1_II"/>
    <property type="match status" value="1"/>
</dbReference>
<keyword evidence="4" id="KW-0137">Centromere</keyword>
<dbReference type="PROSITE" id="PS51489">
    <property type="entry name" value="BUB1_N"/>
    <property type="match status" value="1"/>
</dbReference>
<dbReference type="InterPro" id="IPR011009">
    <property type="entry name" value="Kinase-like_dom_sf"/>
</dbReference>
<comment type="subcellular location">
    <subcellularLocation>
        <location evidence="1">Chromosome</location>
        <location evidence="1">Centromere</location>
        <location evidence="1">Kinetochore</location>
    </subcellularLocation>
</comment>